<reference evidence="3 4" key="1">
    <citation type="submission" date="2016-09" db="EMBL/GenBank/DDBJ databases">
        <title>Draft genome sequence for the type strain of Desulfuribacillus alkaliarsenatis AHT28, an obligately anaerobic, sulfidogenic bacterium isolated from Russian soda lake sediments.</title>
        <authorList>
            <person name="Abin C.A."/>
            <person name="Hollibaugh J.T."/>
        </authorList>
    </citation>
    <scope>NUCLEOTIDE SEQUENCE [LARGE SCALE GENOMIC DNA]</scope>
    <source>
        <strain evidence="3 4">AHT28</strain>
    </source>
</reference>
<dbReference type="PROSITE" id="PS50889">
    <property type="entry name" value="S4"/>
    <property type="match status" value="1"/>
</dbReference>
<sequence length="263" mass="29779">MVHESSGQIFNYYSKEEAAFAKMAMKITNFCFEKNQSKLVDFIEPNKQKVLQDLCNRYSTLECIYYGGYDNAERKKALIVPVDWGYSKADFKIQALKLTVTEYKHSLKHNDFLGAILGQGIKREKVGDIKLTENECFVIIDSVIAEYIVDQMYQVGNYKVDVEKIDDEQLPDIQDEFKSIECTVSSMRLDSIVKAATNMSRSKAAELINKGTVKLNWGVNENTAASVNANDIISIRGKGRFKILKVSPANKKGRTPIQIGKYI</sequence>
<dbReference type="InterPro" id="IPR040591">
    <property type="entry name" value="RqcP2_RBD"/>
</dbReference>
<dbReference type="RefSeq" id="WP_069643982.1">
    <property type="nucleotide sequence ID" value="NZ_MIJE01000033.1"/>
</dbReference>
<keyword evidence="4" id="KW-1185">Reference proteome</keyword>
<dbReference type="AlphaFoldDB" id="A0A1E5FZR6"/>
<dbReference type="Gene3D" id="3.30.70.330">
    <property type="match status" value="1"/>
</dbReference>
<protein>
    <recommendedName>
        <fullName evidence="2">RNA-binding S4 domain-containing protein</fullName>
    </recommendedName>
</protein>
<dbReference type="Gene3D" id="3.10.290.10">
    <property type="entry name" value="RNA-binding S4 domain"/>
    <property type="match status" value="1"/>
</dbReference>
<dbReference type="STRING" id="766136.BHF68_09995"/>
<dbReference type="EMBL" id="MIJE01000033">
    <property type="protein sequence ID" value="OEF96062.1"/>
    <property type="molecule type" value="Genomic_DNA"/>
</dbReference>
<dbReference type="SUPFAM" id="SSF55174">
    <property type="entry name" value="Alpha-L RNA-binding motif"/>
    <property type="match status" value="1"/>
</dbReference>
<dbReference type="InterPro" id="IPR036986">
    <property type="entry name" value="S4_RNA-bd_sf"/>
</dbReference>
<gene>
    <name evidence="3" type="ORF">BHF68_09995</name>
</gene>
<dbReference type="Proteomes" id="UP000094296">
    <property type="component" value="Unassembled WGS sequence"/>
</dbReference>
<accession>A0A1E5FZR6</accession>
<dbReference type="Pfam" id="PF17774">
    <property type="entry name" value="YlmH_RBD"/>
    <property type="match status" value="1"/>
</dbReference>
<proteinExistence type="predicted"/>
<dbReference type="GO" id="GO:0003723">
    <property type="term" value="F:RNA binding"/>
    <property type="evidence" value="ECO:0007669"/>
    <property type="project" value="UniProtKB-KW"/>
</dbReference>
<comment type="caution">
    <text evidence="3">The sequence shown here is derived from an EMBL/GenBank/DDBJ whole genome shotgun (WGS) entry which is preliminary data.</text>
</comment>
<evidence type="ECO:0000256" key="1">
    <source>
        <dbReference type="PROSITE-ProRule" id="PRU00182"/>
    </source>
</evidence>
<dbReference type="SMART" id="SM00363">
    <property type="entry name" value="S4"/>
    <property type="match status" value="1"/>
</dbReference>
<dbReference type="Gene3D" id="3.30.1370.160">
    <property type="match status" value="1"/>
</dbReference>
<dbReference type="CDD" id="cd00165">
    <property type="entry name" value="S4"/>
    <property type="match status" value="1"/>
</dbReference>
<feature type="domain" description="RNA-binding S4" evidence="2">
    <location>
        <begin position="187"/>
        <end position="252"/>
    </location>
</feature>
<dbReference type="OrthoDB" id="9812787at2"/>
<evidence type="ECO:0000313" key="3">
    <source>
        <dbReference type="EMBL" id="OEF96062.1"/>
    </source>
</evidence>
<evidence type="ECO:0000259" key="2">
    <source>
        <dbReference type="SMART" id="SM00363"/>
    </source>
</evidence>
<dbReference type="InterPro" id="IPR012677">
    <property type="entry name" value="Nucleotide-bd_a/b_plait_sf"/>
</dbReference>
<name>A0A1E5FZR6_9FIRM</name>
<organism evidence="3 4">
    <name type="scientific">Desulfuribacillus alkaliarsenatis</name>
    <dbReference type="NCBI Taxonomy" id="766136"/>
    <lineage>
        <taxon>Bacteria</taxon>
        <taxon>Bacillati</taxon>
        <taxon>Bacillota</taxon>
        <taxon>Desulfuribacillia</taxon>
        <taxon>Desulfuribacillales</taxon>
        <taxon>Desulfuribacillaceae</taxon>
        <taxon>Desulfuribacillus</taxon>
    </lineage>
</organism>
<evidence type="ECO:0000313" key="4">
    <source>
        <dbReference type="Proteomes" id="UP000094296"/>
    </source>
</evidence>
<dbReference type="PANTHER" id="PTHR13633:SF3">
    <property type="entry name" value="MITOCHONDRIAL TRANSCRIPTION RESCUE FACTOR 1"/>
    <property type="match status" value="1"/>
</dbReference>
<dbReference type="PANTHER" id="PTHR13633">
    <property type="entry name" value="MITOCHONDRIAL TRANSCRIPTION RESCUE FACTOR 1"/>
    <property type="match status" value="1"/>
</dbReference>
<keyword evidence="1" id="KW-0694">RNA-binding</keyword>
<dbReference type="InterPro" id="IPR002942">
    <property type="entry name" value="S4_RNA-bd"/>
</dbReference>